<dbReference type="Pfam" id="PF14392">
    <property type="entry name" value="zf-CCHC_4"/>
    <property type="match status" value="1"/>
</dbReference>
<evidence type="ECO:0000259" key="1">
    <source>
        <dbReference type="Pfam" id="PF14392"/>
    </source>
</evidence>
<feature type="domain" description="Zinc knuckle CX2CX4HX4C" evidence="1">
    <location>
        <begin position="41"/>
        <end position="88"/>
    </location>
</feature>
<name>A0ABU6VI42_9FABA</name>
<evidence type="ECO:0000313" key="2">
    <source>
        <dbReference type="EMBL" id="MED6173072.1"/>
    </source>
</evidence>
<gene>
    <name evidence="2" type="ORF">PIB30_055818</name>
</gene>
<dbReference type="EMBL" id="JASCZI010151474">
    <property type="protein sequence ID" value="MED6173072.1"/>
    <property type="molecule type" value="Genomic_DNA"/>
</dbReference>
<keyword evidence="3" id="KW-1185">Reference proteome</keyword>
<protein>
    <recommendedName>
        <fullName evidence="1">Zinc knuckle CX2CX4HX4C domain-containing protein</fullName>
    </recommendedName>
</protein>
<proteinExistence type="predicted"/>
<dbReference type="InterPro" id="IPR025836">
    <property type="entry name" value="Zn_knuckle_CX2CX4HX4C"/>
</dbReference>
<reference evidence="2 3" key="1">
    <citation type="journal article" date="2023" name="Plants (Basel)">
        <title>Bridging the Gap: Combining Genomics and Transcriptomics Approaches to Understand Stylosanthes scabra, an Orphan Legume from the Brazilian Caatinga.</title>
        <authorList>
            <person name="Ferreira-Neto J.R.C."/>
            <person name="da Silva M.D."/>
            <person name="Binneck E."/>
            <person name="de Melo N.F."/>
            <person name="da Silva R.H."/>
            <person name="de Melo A.L.T.M."/>
            <person name="Pandolfi V."/>
            <person name="Bustamante F.O."/>
            <person name="Brasileiro-Vidal A.C."/>
            <person name="Benko-Iseppon A.M."/>
        </authorList>
    </citation>
    <scope>NUCLEOTIDE SEQUENCE [LARGE SCALE GENOMIC DNA]</scope>
    <source>
        <tissue evidence="2">Leaves</tissue>
    </source>
</reference>
<evidence type="ECO:0000313" key="3">
    <source>
        <dbReference type="Proteomes" id="UP001341840"/>
    </source>
</evidence>
<comment type="caution">
    <text evidence="2">The sequence shown here is derived from an EMBL/GenBank/DDBJ whole genome shotgun (WGS) entry which is preliminary data.</text>
</comment>
<organism evidence="2 3">
    <name type="scientific">Stylosanthes scabra</name>
    <dbReference type="NCBI Taxonomy" id="79078"/>
    <lineage>
        <taxon>Eukaryota</taxon>
        <taxon>Viridiplantae</taxon>
        <taxon>Streptophyta</taxon>
        <taxon>Embryophyta</taxon>
        <taxon>Tracheophyta</taxon>
        <taxon>Spermatophyta</taxon>
        <taxon>Magnoliopsida</taxon>
        <taxon>eudicotyledons</taxon>
        <taxon>Gunneridae</taxon>
        <taxon>Pentapetalae</taxon>
        <taxon>rosids</taxon>
        <taxon>fabids</taxon>
        <taxon>Fabales</taxon>
        <taxon>Fabaceae</taxon>
        <taxon>Papilionoideae</taxon>
        <taxon>50 kb inversion clade</taxon>
        <taxon>dalbergioids sensu lato</taxon>
        <taxon>Dalbergieae</taxon>
        <taxon>Pterocarpus clade</taxon>
        <taxon>Stylosanthes</taxon>
    </lineage>
</organism>
<feature type="non-terminal residue" evidence="2">
    <location>
        <position position="1"/>
    </location>
</feature>
<sequence>SPTKQRRQQQRSVKRWGYVLDVDLFEIRPRDVAIMKIKVNVDVSTTLRQTIRIVSPDKKYYDILLRYEKLGVYCRCCGFLGHETRNCDLYLSLSATGSEVDLAWRADLKADQVGWRIIESKENNNPNWRGRNAVVNSVHKKPTPVSLIRSFAKLSCSAKSGTNNSEEDDSVSSAPIILAPQPLENSTQLPFQVGSGHAPEVKRNKRQKLKHMARRRTLGEGLPNVSGVKRAIEEAELQGEFGENGKMVSCNADKGVGANPYMAPQTS</sequence>
<accession>A0ABU6VI42</accession>
<dbReference type="Proteomes" id="UP001341840">
    <property type="component" value="Unassembled WGS sequence"/>
</dbReference>